<dbReference type="AlphaFoldDB" id="A0A7J6WJC4"/>
<dbReference type="PANTHER" id="PTHR47723:SF19">
    <property type="entry name" value="POLYNUCLEOTIDYL TRANSFERASE, RIBONUCLEASE H-LIKE SUPERFAMILY PROTEIN"/>
    <property type="match status" value="1"/>
</dbReference>
<evidence type="ECO:0000259" key="1">
    <source>
        <dbReference type="Pfam" id="PF13456"/>
    </source>
</evidence>
<evidence type="ECO:0000313" key="3">
    <source>
        <dbReference type="Proteomes" id="UP000554482"/>
    </source>
</evidence>
<dbReference type="PANTHER" id="PTHR47723">
    <property type="entry name" value="OS05G0353850 PROTEIN"/>
    <property type="match status" value="1"/>
</dbReference>
<dbReference type="Pfam" id="PF13456">
    <property type="entry name" value="RVT_3"/>
    <property type="match status" value="1"/>
</dbReference>
<dbReference type="GO" id="GO:0003676">
    <property type="term" value="F:nucleic acid binding"/>
    <property type="evidence" value="ECO:0007669"/>
    <property type="project" value="InterPro"/>
</dbReference>
<dbReference type="InterPro" id="IPR053151">
    <property type="entry name" value="RNase_H-like"/>
</dbReference>
<dbReference type="Gene3D" id="3.30.420.10">
    <property type="entry name" value="Ribonuclease H-like superfamily/Ribonuclease H"/>
    <property type="match status" value="1"/>
</dbReference>
<name>A0A7J6WJC4_THATH</name>
<dbReference type="CDD" id="cd06222">
    <property type="entry name" value="RNase_H_like"/>
    <property type="match status" value="1"/>
</dbReference>
<comment type="caution">
    <text evidence="2">The sequence shown here is derived from an EMBL/GenBank/DDBJ whole genome shotgun (WGS) entry which is preliminary data.</text>
</comment>
<accession>A0A7J6WJC4</accession>
<evidence type="ECO:0000313" key="2">
    <source>
        <dbReference type="EMBL" id="KAF5196740.1"/>
    </source>
</evidence>
<sequence length="131" mass="14244">MISAGCCSGSTGSSEQAKCSGILSATRWALSQGVRRMELETDCRAAAQFLNGQSSTIVWLSTSLLNEASDLFTKFEFVLVKFCNRTCNHDAHLIAQQADVANYIPVVFNSAPEFLSIQLDKDSLLCNISDL</sequence>
<dbReference type="Proteomes" id="UP000554482">
    <property type="component" value="Unassembled WGS sequence"/>
</dbReference>
<reference evidence="2 3" key="1">
    <citation type="submission" date="2020-06" db="EMBL/GenBank/DDBJ databases">
        <title>Transcriptomic and genomic resources for Thalictrum thalictroides and T. hernandezii: Facilitating candidate gene discovery in an emerging model plant lineage.</title>
        <authorList>
            <person name="Arias T."/>
            <person name="Riano-Pachon D.M."/>
            <person name="Di Stilio V.S."/>
        </authorList>
    </citation>
    <scope>NUCLEOTIDE SEQUENCE [LARGE SCALE GENOMIC DNA]</scope>
    <source>
        <strain evidence="3">cv. WT478/WT964</strain>
        <tissue evidence="2">Leaves</tissue>
    </source>
</reference>
<dbReference type="InterPro" id="IPR002156">
    <property type="entry name" value="RNaseH_domain"/>
</dbReference>
<gene>
    <name evidence="2" type="ORF">FRX31_013673</name>
</gene>
<dbReference type="GO" id="GO:0004523">
    <property type="term" value="F:RNA-DNA hybrid ribonuclease activity"/>
    <property type="evidence" value="ECO:0007669"/>
    <property type="project" value="InterPro"/>
</dbReference>
<organism evidence="2 3">
    <name type="scientific">Thalictrum thalictroides</name>
    <name type="common">Rue-anemone</name>
    <name type="synonym">Anemone thalictroides</name>
    <dbReference type="NCBI Taxonomy" id="46969"/>
    <lineage>
        <taxon>Eukaryota</taxon>
        <taxon>Viridiplantae</taxon>
        <taxon>Streptophyta</taxon>
        <taxon>Embryophyta</taxon>
        <taxon>Tracheophyta</taxon>
        <taxon>Spermatophyta</taxon>
        <taxon>Magnoliopsida</taxon>
        <taxon>Ranunculales</taxon>
        <taxon>Ranunculaceae</taxon>
        <taxon>Thalictroideae</taxon>
        <taxon>Thalictrum</taxon>
    </lineage>
</organism>
<proteinExistence type="predicted"/>
<dbReference type="EMBL" id="JABWDY010015575">
    <property type="protein sequence ID" value="KAF5196740.1"/>
    <property type="molecule type" value="Genomic_DNA"/>
</dbReference>
<keyword evidence="3" id="KW-1185">Reference proteome</keyword>
<protein>
    <recommendedName>
        <fullName evidence="1">RNase H type-1 domain-containing protein</fullName>
    </recommendedName>
</protein>
<dbReference type="OrthoDB" id="10641134at2759"/>
<dbReference type="InterPro" id="IPR036397">
    <property type="entry name" value="RNaseH_sf"/>
</dbReference>
<dbReference type="InterPro" id="IPR044730">
    <property type="entry name" value="RNase_H-like_dom_plant"/>
</dbReference>
<feature type="domain" description="RNase H type-1" evidence="1">
    <location>
        <begin position="9"/>
        <end position="98"/>
    </location>
</feature>